<organism evidence="2">
    <name type="scientific">uncultured bacterium W5-102b</name>
    <dbReference type="NCBI Taxonomy" id="1130996"/>
    <lineage>
        <taxon>Bacteria</taxon>
        <taxon>environmental samples</taxon>
    </lineage>
</organism>
<dbReference type="Gene3D" id="2.70.70.10">
    <property type="entry name" value="Glucose Permease (Domain IIA)"/>
    <property type="match status" value="1"/>
</dbReference>
<evidence type="ECO:0000313" key="2">
    <source>
        <dbReference type="EMBL" id="AFD03187.1"/>
    </source>
</evidence>
<dbReference type="InterPro" id="IPR016047">
    <property type="entry name" value="M23ase_b-sheet_dom"/>
</dbReference>
<dbReference type="PANTHER" id="PTHR21666">
    <property type="entry name" value="PEPTIDASE-RELATED"/>
    <property type="match status" value="1"/>
</dbReference>
<feature type="domain" description="M23ase beta-sheet core" evidence="1">
    <location>
        <begin position="3"/>
        <end position="74"/>
    </location>
</feature>
<dbReference type="SUPFAM" id="SSF51261">
    <property type="entry name" value="Duplicated hybrid motif"/>
    <property type="match status" value="1"/>
</dbReference>
<dbReference type="InterPro" id="IPR050570">
    <property type="entry name" value="Cell_wall_metabolism_enzyme"/>
</dbReference>
<dbReference type="GO" id="GO:0004222">
    <property type="term" value="F:metalloendopeptidase activity"/>
    <property type="evidence" value="ECO:0007669"/>
    <property type="project" value="TreeGrafter"/>
</dbReference>
<dbReference type="PANTHER" id="PTHR21666:SF270">
    <property type="entry name" value="MUREIN HYDROLASE ACTIVATOR ENVC"/>
    <property type="match status" value="1"/>
</dbReference>
<dbReference type="EMBL" id="JQ085817">
    <property type="protein sequence ID" value="AFD03187.1"/>
    <property type="molecule type" value="Genomic_DNA"/>
</dbReference>
<name>H9BWL5_9BACT</name>
<reference evidence="2" key="1">
    <citation type="submission" date="2011-11" db="EMBL/GenBank/DDBJ databases">
        <title>Construction and analysis of a metagenome of deep-sea sediment.</title>
        <authorList>
            <person name="Huo Y.-Y."/>
            <person name="Cheng H."/>
            <person name="Wu M."/>
        </authorList>
    </citation>
    <scope>NUCLEOTIDE SEQUENCE</scope>
</reference>
<dbReference type="AlphaFoldDB" id="H9BWL5"/>
<dbReference type="InterPro" id="IPR011055">
    <property type="entry name" value="Dup_hybrid_motif"/>
</dbReference>
<dbReference type="CDD" id="cd12797">
    <property type="entry name" value="M23_peptidase"/>
    <property type="match status" value="1"/>
</dbReference>
<evidence type="ECO:0000259" key="1">
    <source>
        <dbReference type="Pfam" id="PF01551"/>
    </source>
</evidence>
<proteinExistence type="predicted"/>
<protein>
    <submittedName>
        <fullName evidence="2">Peptidase M23</fullName>
    </submittedName>
</protein>
<sequence length="78" mass="8094">MITWAGVMGGYGNLVIVQHGGDIATAYAHQSVIASSVGQIVSQGQLIGYVGNTGHSFGNHLHLEFRVGGAATDPLQFL</sequence>
<accession>H9BWL5</accession>
<dbReference type="Pfam" id="PF01551">
    <property type="entry name" value="Peptidase_M23"/>
    <property type="match status" value="1"/>
</dbReference>